<reference evidence="1 2" key="1">
    <citation type="journal article" date="2018" name="Mol. Biol. Evol.">
        <title>Broad Genomic Sampling Reveals a Smut Pathogenic Ancestry of the Fungal Clade Ustilaginomycotina.</title>
        <authorList>
            <person name="Kijpornyongpan T."/>
            <person name="Mondo S.J."/>
            <person name="Barry K."/>
            <person name="Sandor L."/>
            <person name="Lee J."/>
            <person name="Lipzen A."/>
            <person name="Pangilinan J."/>
            <person name="LaButti K."/>
            <person name="Hainaut M."/>
            <person name="Henrissat B."/>
            <person name="Grigoriev I.V."/>
            <person name="Spatafora J.W."/>
            <person name="Aime M.C."/>
        </authorList>
    </citation>
    <scope>NUCLEOTIDE SEQUENCE [LARGE SCALE GENOMIC DNA]</scope>
    <source>
        <strain evidence="1 2">SA 807</strain>
    </source>
</reference>
<name>A0ACD0P6W9_9BASI</name>
<evidence type="ECO:0000313" key="1">
    <source>
        <dbReference type="EMBL" id="PWN53794.1"/>
    </source>
</evidence>
<gene>
    <name evidence="1" type="ORF">IE53DRAFT_366043</name>
</gene>
<dbReference type="Proteomes" id="UP000245626">
    <property type="component" value="Unassembled WGS sequence"/>
</dbReference>
<accession>A0ACD0P6W9</accession>
<evidence type="ECO:0000313" key="2">
    <source>
        <dbReference type="Proteomes" id="UP000245626"/>
    </source>
</evidence>
<organism evidence="1 2">
    <name type="scientific">Violaceomyces palustris</name>
    <dbReference type="NCBI Taxonomy" id="1673888"/>
    <lineage>
        <taxon>Eukaryota</taxon>
        <taxon>Fungi</taxon>
        <taxon>Dikarya</taxon>
        <taxon>Basidiomycota</taxon>
        <taxon>Ustilaginomycotina</taxon>
        <taxon>Ustilaginomycetes</taxon>
        <taxon>Violaceomycetales</taxon>
        <taxon>Violaceomycetaceae</taxon>
        <taxon>Violaceomyces</taxon>
    </lineage>
</organism>
<protein>
    <submittedName>
        <fullName evidence="1">Uncharacterized protein</fullName>
    </submittedName>
</protein>
<keyword evidence="2" id="KW-1185">Reference proteome</keyword>
<dbReference type="EMBL" id="KZ819709">
    <property type="protein sequence ID" value="PWN53794.1"/>
    <property type="molecule type" value="Genomic_DNA"/>
</dbReference>
<sequence length="328" mass="37318">MMRVKNLINSLLLHFFSNPLHLFVRVLSASLVDLRPPEIQNLLEEGTKGFQDLHHRNLFNHRAYEILNSYVEKLFGSGRSDSEVEMRLASIVDSDALIKFHESGKEAWVRDFLRSGDGKRLIGGGGGGDGGGLGGKRSEEEIMTDRIKLEYDYYPEAFTYLAEKLITSSRKGMMEGEELERRLQALKHSHQIHLDRFRGATREVKREREAMESGFRKQSKGRWWWKWGQVGGKGAGSLVAVVKGLSSEGTSTTGTVGERLKEYFRARRDGLKYAWKLRRLERMIVKEGGGDVRSDVRGIRGKEEEIEETTPELIEFYKLVGGEGRRPA</sequence>
<proteinExistence type="predicted"/>